<keyword evidence="4 10" id="KW-0812">Transmembrane</keyword>
<keyword evidence="5" id="KW-0732">Signal</keyword>
<keyword evidence="7 10" id="KW-0472">Membrane</keyword>
<gene>
    <name evidence="14" type="primary">btuB_4</name>
    <name evidence="14" type="ORF">CRYO30217_00695</name>
</gene>
<evidence type="ECO:0000256" key="10">
    <source>
        <dbReference type="PROSITE-ProRule" id="PRU01360"/>
    </source>
</evidence>
<comment type="similarity">
    <text evidence="10 11">Belongs to the TonB-dependent receptor family.</text>
</comment>
<dbReference type="InterPro" id="IPR037066">
    <property type="entry name" value="Plug_dom_sf"/>
</dbReference>
<keyword evidence="9 10" id="KW-0998">Cell outer membrane</keyword>
<evidence type="ECO:0000256" key="3">
    <source>
        <dbReference type="ARBA" id="ARBA00022452"/>
    </source>
</evidence>
<evidence type="ECO:0000259" key="13">
    <source>
        <dbReference type="Pfam" id="PF07715"/>
    </source>
</evidence>
<keyword evidence="3 10" id="KW-1134">Transmembrane beta strand</keyword>
<evidence type="ECO:0000256" key="4">
    <source>
        <dbReference type="ARBA" id="ARBA00022692"/>
    </source>
</evidence>
<dbReference type="KEGG" id="ptan:CRYO30217_00695"/>
<feature type="domain" description="TonB-dependent receptor-like beta-barrel" evidence="12">
    <location>
        <begin position="263"/>
        <end position="703"/>
    </location>
</feature>
<dbReference type="PANTHER" id="PTHR30069:SF29">
    <property type="entry name" value="HEMOGLOBIN AND HEMOGLOBIN-HAPTOGLOBIN-BINDING PROTEIN 1-RELATED"/>
    <property type="match status" value="1"/>
</dbReference>
<dbReference type="PANTHER" id="PTHR30069">
    <property type="entry name" value="TONB-DEPENDENT OUTER MEMBRANE RECEPTOR"/>
    <property type="match status" value="1"/>
</dbReference>
<evidence type="ECO:0000256" key="7">
    <source>
        <dbReference type="ARBA" id="ARBA00023136"/>
    </source>
</evidence>
<reference evidence="14" key="1">
    <citation type="submission" date="2021-04" db="EMBL/GenBank/DDBJ databases">
        <authorList>
            <person name="Rodrigo-Torres L."/>
            <person name="Arahal R. D."/>
            <person name="Lucena T."/>
        </authorList>
    </citation>
    <scope>NUCLEOTIDE SEQUENCE</scope>
    <source>
        <strain evidence="14">AS29M-1</strain>
    </source>
</reference>
<dbReference type="AlphaFoldDB" id="A0A916JK75"/>
<dbReference type="PROSITE" id="PS52016">
    <property type="entry name" value="TONB_DEPENDENT_REC_3"/>
    <property type="match status" value="1"/>
</dbReference>
<keyword evidence="6 11" id="KW-0798">TonB box</keyword>
<keyword evidence="8" id="KW-0675">Receptor</keyword>
<protein>
    <submittedName>
        <fullName evidence="14">Vitamin B12 transporter BtuB</fullName>
    </submittedName>
</protein>
<dbReference type="InterPro" id="IPR039426">
    <property type="entry name" value="TonB-dep_rcpt-like"/>
</dbReference>
<dbReference type="EMBL" id="OU015584">
    <property type="protein sequence ID" value="CAG5078514.1"/>
    <property type="molecule type" value="Genomic_DNA"/>
</dbReference>
<proteinExistence type="inferred from homology"/>
<keyword evidence="15" id="KW-1185">Reference proteome</keyword>
<accession>A0A916JK75</accession>
<evidence type="ECO:0000256" key="8">
    <source>
        <dbReference type="ARBA" id="ARBA00023170"/>
    </source>
</evidence>
<evidence type="ECO:0000256" key="6">
    <source>
        <dbReference type="ARBA" id="ARBA00023077"/>
    </source>
</evidence>
<evidence type="ECO:0000256" key="1">
    <source>
        <dbReference type="ARBA" id="ARBA00004571"/>
    </source>
</evidence>
<sequence length="744" mass="83697">MLVRILIMLWLLLVHFFLSAQQVTVVNRATSVGIQNAEIRCVQTKHSSYTNEKGVADLDGSTCHTFIFSAAGYDTLRRSATQLAEQGYMVGLQQREHVLEELMVSTYKPDAIKKTSVHIEPLSINDFEQSGAYSISDALATIPGVSQLSTGIGISKPVIRGLYGNRVLVLMSGLRFDNQQWQDEHGLGLTNLGLAKVELIKGPLSLLYGTDAVGGIVNLIEEKAPEKGFSETELKTNFHSNTLGGSISAGHKVNYGNHWFRLRLGTSNHCDYTDGHNQRVLNSRFNSQNLKASFGFNKGNWNSVNHYFMSYSKFGFIFSDITHFMDEDSRWNREMSGPHHIVFLNTLASVNTIKLAKSELKLNVGLQSNYRSEDEGGGELSLKMLLLTGQYALKWEKMLSNDWLLIVANSSNFENNTNYGKRKIVPDAVMMESSASAYLKFMRKKVVLEYGLGAGIKNIQTFLTPTVNSDEKEMDPFHQNRTYMNTMLGTSWIPDKHWNIKLNLSTGVRAPNLAELSANGLHEGIYTYEIGDPNMKNERNVNADIGVYRTGNLVGLSISGFYNYFKNYIYLQPTTESWYGFPVSRFVQYDAAIYGAEATVSYALKKLKGIKLSGSYALLIGELENGEYLPYMPANKLTPEVRYERTLKNRTFYVFSNANIVSSQQLVNPYEDNSPGYQIINLGTGYSWSTDNANFALKLVVKNMLNEAYYDHLSRFKNFGLLNIGRDVSLQFNINFKNQIKNKL</sequence>
<dbReference type="SUPFAM" id="SSF56935">
    <property type="entry name" value="Porins"/>
    <property type="match status" value="1"/>
</dbReference>
<dbReference type="Pfam" id="PF07715">
    <property type="entry name" value="Plug"/>
    <property type="match status" value="1"/>
</dbReference>
<dbReference type="GO" id="GO:0044718">
    <property type="term" value="P:siderophore transmembrane transport"/>
    <property type="evidence" value="ECO:0007669"/>
    <property type="project" value="TreeGrafter"/>
</dbReference>
<evidence type="ECO:0000259" key="12">
    <source>
        <dbReference type="Pfam" id="PF00593"/>
    </source>
</evidence>
<dbReference type="Pfam" id="PF00593">
    <property type="entry name" value="TonB_dep_Rec_b-barrel"/>
    <property type="match status" value="1"/>
</dbReference>
<dbReference type="InterPro" id="IPR000531">
    <property type="entry name" value="Beta-barrel_TonB"/>
</dbReference>
<dbReference type="Proteomes" id="UP000683507">
    <property type="component" value="Chromosome"/>
</dbReference>
<dbReference type="GO" id="GO:0009279">
    <property type="term" value="C:cell outer membrane"/>
    <property type="evidence" value="ECO:0007669"/>
    <property type="project" value="UniProtKB-SubCell"/>
</dbReference>
<evidence type="ECO:0000256" key="5">
    <source>
        <dbReference type="ARBA" id="ARBA00022729"/>
    </source>
</evidence>
<evidence type="ECO:0000256" key="9">
    <source>
        <dbReference type="ARBA" id="ARBA00023237"/>
    </source>
</evidence>
<feature type="domain" description="TonB-dependent receptor plug" evidence="13">
    <location>
        <begin position="114"/>
        <end position="216"/>
    </location>
</feature>
<evidence type="ECO:0000256" key="2">
    <source>
        <dbReference type="ARBA" id="ARBA00022448"/>
    </source>
</evidence>
<dbReference type="InterPro" id="IPR036942">
    <property type="entry name" value="Beta-barrel_TonB_sf"/>
</dbReference>
<name>A0A916JK75_9FLAO</name>
<dbReference type="Gene3D" id="2.40.170.20">
    <property type="entry name" value="TonB-dependent receptor, beta-barrel domain"/>
    <property type="match status" value="1"/>
</dbReference>
<organism evidence="14 15">
    <name type="scientific">Parvicella tangerina</name>
    <dbReference type="NCBI Taxonomy" id="2829795"/>
    <lineage>
        <taxon>Bacteria</taxon>
        <taxon>Pseudomonadati</taxon>
        <taxon>Bacteroidota</taxon>
        <taxon>Flavobacteriia</taxon>
        <taxon>Flavobacteriales</taxon>
        <taxon>Parvicellaceae</taxon>
        <taxon>Parvicella</taxon>
    </lineage>
</organism>
<evidence type="ECO:0000313" key="15">
    <source>
        <dbReference type="Proteomes" id="UP000683507"/>
    </source>
</evidence>
<dbReference type="InterPro" id="IPR012910">
    <property type="entry name" value="Plug_dom"/>
</dbReference>
<comment type="subcellular location">
    <subcellularLocation>
        <location evidence="1 10">Cell outer membrane</location>
        <topology evidence="1 10">Multi-pass membrane protein</topology>
    </subcellularLocation>
</comment>
<evidence type="ECO:0000256" key="11">
    <source>
        <dbReference type="RuleBase" id="RU003357"/>
    </source>
</evidence>
<keyword evidence="2 10" id="KW-0813">Transport</keyword>
<dbReference type="GO" id="GO:0015344">
    <property type="term" value="F:siderophore uptake transmembrane transporter activity"/>
    <property type="evidence" value="ECO:0007669"/>
    <property type="project" value="TreeGrafter"/>
</dbReference>
<dbReference type="Gene3D" id="2.170.130.10">
    <property type="entry name" value="TonB-dependent receptor, plug domain"/>
    <property type="match status" value="1"/>
</dbReference>
<evidence type="ECO:0000313" key="14">
    <source>
        <dbReference type="EMBL" id="CAG5078514.1"/>
    </source>
</evidence>
<dbReference type="RefSeq" id="WP_258540923.1">
    <property type="nucleotide sequence ID" value="NZ_OU015584.1"/>
</dbReference>